<keyword evidence="1" id="KW-0677">Repeat</keyword>
<dbReference type="Proteomes" id="UP000003704">
    <property type="component" value="Unassembled WGS sequence"/>
</dbReference>
<sequence length="230" mass="23825">MNRPFSLALPLISSALALALAACAHAPAEPSKSEAKNVAAAEPELSPHDRQIFFINDVRRGNCDAIAPALARGADINGYDSLDQTALIAAVSQGHLDCVTQLLDKGADVNLADHAGWSPLIHASYFGANLDLMVLLLDRGANVNAQNGRGLTGLYLATAAGHELSVRLLLAKGADTQLASQSGYTPLRVAQLRGLDRIAALLEGKQVPLQPTNAAAPAASTAKPAATTAR</sequence>
<keyword evidence="6" id="KW-1185">Reference proteome</keyword>
<evidence type="ECO:0000256" key="1">
    <source>
        <dbReference type="ARBA" id="ARBA00022737"/>
    </source>
</evidence>
<organism evidence="5 6">
    <name type="scientific">Hydrocarboniphaga effusa AP103</name>
    <dbReference type="NCBI Taxonomy" id="1172194"/>
    <lineage>
        <taxon>Bacteria</taxon>
        <taxon>Pseudomonadati</taxon>
        <taxon>Pseudomonadota</taxon>
        <taxon>Gammaproteobacteria</taxon>
        <taxon>Nevskiales</taxon>
        <taxon>Nevskiaceae</taxon>
        <taxon>Hydrocarboniphaga</taxon>
    </lineage>
</organism>
<dbReference type="STRING" id="1172194.WQQ_33640"/>
<proteinExistence type="predicted"/>
<dbReference type="OrthoDB" id="9812708at2"/>
<dbReference type="Pfam" id="PF12796">
    <property type="entry name" value="Ank_2"/>
    <property type="match status" value="1"/>
</dbReference>
<dbReference type="RefSeq" id="WP_007186303.1">
    <property type="nucleotide sequence ID" value="NZ_AKGD01000002.1"/>
</dbReference>
<feature type="repeat" description="ANK" evidence="3">
    <location>
        <begin position="115"/>
        <end position="148"/>
    </location>
</feature>
<dbReference type="PANTHER" id="PTHR24126">
    <property type="entry name" value="ANKYRIN REPEAT, PH AND SEC7 DOMAIN CONTAINING PROTEIN SECG-RELATED"/>
    <property type="match status" value="1"/>
</dbReference>
<dbReference type="GO" id="GO:0006357">
    <property type="term" value="P:regulation of transcription by RNA polymerase II"/>
    <property type="evidence" value="ECO:0007669"/>
    <property type="project" value="TreeGrafter"/>
</dbReference>
<feature type="signal peptide" evidence="4">
    <location>
        <begin position="1"/>
        <end position="28"/>
    </location>
</feature>
<keyword evidence="4" id="KW-0732">Signal</keyword>
<dbReference type="AlphaFoldDB" id="I7ZDJ1"/>
<protein>
    <submittedName>
        <fullName evidence="5">Uncharacterized protein</fullName>
    </submittedName>
</protein>
<comment type="caution">
    <text evidence="5">The sequence shown here is derived from an EMBL/GenBank/DDBJ whole genome shotgun (WGS) entry which is preliminary data.</text>
</comment>
<feature type="chain" id="PRO_5003713106" evidence="4">
    <location>
        <begin position="29"/>
        <end position="230"/>
    </location>
</feature>
<evidence type="ECO:0000256" key="2">
    <source>
        <dbReference type="ARBA" id="ARBA00023043"/>
    </source>
</evidence>
<evidence type="ECO:0000313" key="6">
    <source>
        <dbReference type="Proteomes" id="UP000003704"/>
    </source>
</evidence>
<dbReference type="PANTHER" id="PTHR24126:SF14">
    <property type="entry name" value="ANK_REP_REGION DOMAIN-CONTAINING PROTEIN"/>
    <property type="match status" value="1"/>
</dbReference>
<dbReference type="GO" id="GO:0061629">
    <property type="term" value="F:RNA polymerase II-specific DNA-binding transcription factor binding"/>
    <property type="evidence" value="ECO:0007669"/>
    <property type="project" value="TreeGrafter"/>
</dbReference>
<dbReference type="PROSITE" id="PS50088">
    <property type="entry name" value="ANK_REPEAT"/>
    <property type="match status" value="3"/>
</dbReference>
<evidence type="ECO:0000313" key="5">
    <source>
        <dbReference type="EMBL" id="EIT69782.1"/>
    </source>
</evidence>
<dbReference type="InterPro" id="IPR036770">
    <property type="entry name" value="Ankyrin_rpt-contain_sf"/>
</dbReference>
<dbReference type="PROSITE" id="PS51257">
    <property type="entry name" value="PROKAR_LIPOPROTEIN"/>
    <property type="match status" value="1"/>
</dbReference>
<dbReference type="Pfam" id="PF00023">
    <property type="entry name" value="Ank"/>
    <property type="match status" value="1"/>
</dbReference>
<dbReference type="PATRIC" id="fig|1172194.4.peg.3263"/>
<dbReference type="SUPFAM" id="SSF48403">
    <property type="entry name" value="Ankyrin repeat"/>
    <property type="match status" value="1"/>
</dbReference>
<feature type="repeat" description="ANK" evidence="3">
    <location>
        <begin position="149"/>
        <end position="181"/>
    </location>
</feature>
<dbReference type="Gene3D" id="1.25.40.20">
    <property type="entry name" value="Ankyrin repeat-containing domain"/>
    <property type="match status" value="1"/>
</dbReference>
<feature type="repeat" description="ANK" evidence="3">
    <location>
        <begin position="82"/>
        <end position="114"/>
    </location>
</feature>
<dbReference type="InterPro" id="IPR002110">
    <property type="entry name" value="Ankyrin_rpt"/>
</dbReference>
<keyword evidence="2 3" id="KW-0040">ANK repeat</keyword>
<dbReference type="PROSITE" id="PS50297">
    <property type="entry name" value="ANK_REP_REGION"/>
    <property type="match status" value="3"/>
</dbReference>
<evidence type="ECO:0000256" key="4">
    <source>
        <dbReference type="SAM" id="SignalP"/>
    </source>
</evidence>
<evidence type="ECO:0000256" key="3">
    <source>
        <dbReference type="PROSITE-ProRule" id="PRU00023"/>
    </source>
</evidence>
<gene>
    <name evidence="5" type="ORF">WQQ_33640</name>
</gene>
<reference evidence="5 6" key="1">
    <citation type="journal article" date="2012" name="J. Bacteriol.">
        <title>Genome Sequence of n-Alkane-Degrading Hydrocarboniphaga effusa Strain AP103T (ATCC BAA-332T).</title>
        <authorList>
            <person name="Chang H.K."/>
            <person name="Zylstra G.J."/>
            <person name="Chae J.C."/>
        </authorList>
    </citation>
    <scope>NUCLEOTIDE SEQUENCE [LARGE SCALE GENOMIC DNA]</scope>
    <source>
        <strain evidence="5 6">AP103</strain>
    </source>
</reference>
<dbReference type="EMBL" id="AKGD01000002">
    <property type="protein sequence ID" value="EIT69782.1"/>
    <property type="molecule type" value="Genomic_DNA"/>
</dbReference>
<name>I7ZDJ1_9GAMM</name>
<dbReference type="SMART" id="SM00248">
    <property type="entry name" value="ANK"/>
    <property type="match status" value="3"/>
</dbReference>
<accession>I7ZDJ1</accession>